<dbReference type="EMBL" id="BLKV01000002">
    <property type="protein sequence ID" value="GFG72131.1"/>
    <property type="molecule type" value="Genomic_DNA"/>
</dbReference>
<evidence type="ECO:0000313" key="1">
    <source>
        <dbReference type="EMBL" id="GFG72131.1"/>
    </source>
</evidence>
<reference evidence="1 2" key="1">
    <citation type="journal article" date="2019" name="Emerg. Microbes Infect.">
        <title>Comprehensive subspecies identification of 175 nontuberculous mycobacteria species based on 7547 genomic profiles.</title>
        <authorList>
            <person name="Matsumoto Y."/>
            <person name="Kinjo T."/>
            <person name="Motooka D."/>
            <person name="Nabeya D."/>
            <person name="Jung N."/>
            <person name="Uechi K."/>
            <person name="Horii T."/>
            <person name="Iida T."/>
            <person name="Fujita J."/>
            <person name="Nakamura S."/>
        </authorList>
    </citation>
    <scope>NUCLEOTIDE SEQUENCE [LARGE SCALE GENOMIC DNA]</scope>
    <source>
        <strain evidence="1 2">JCM 16017</strain>
    </source>
</reference>
<proteinExistence type="predicted"/>
<sequence>MTAVGLDRERDIARGGPAVMVCESDGRIRHCGGCTAAVTITLLTMIAVIVRVTASPAAAAPQLPRSSSLARAITDGFHADHRVEIGERAAAPDQCRQGGDPGRRLGVVDEDVANILEEPGSTPVLAFNQG</sequence>
<protein>
    <submittedName>
        <fullName evidence="1">Uncharacterized protein</fullName>
    </submittedName>
</protein>
<organism evidence="1 2">
    <name type="scientific">Mycolicibacter senuensis</name>
    <dbReference type="NCBI Taxonomy" id="386913"/>
    <lineage>
        <taxon>Bacteria</taxon>
        <taxon>Bacillati</taxon>
        <taxon>Actinomycetota</taxon>
        <taxon>Actinomycetes</taxon>
        <taxon>Mycobacteriales</taxon>
        <taxon>Mycobacteriaceae</taxon>
        <taxon>Mycolicibacter</taxon>
    </lineage>
</organism>
<accession>A0A7I9XQ67</accession>
<dbReference type="Proteomes" id="UP000465263">
    <property type="component" value="Unassembled WGS sequence"/>
</dbReference>
<evidence type="ECO:0000313" key="2">
    <source>
        <dbReference type="Proteomes" id="UP000465263"/>
    </source>
</evidence>
<dbReference type="AlphaFoldDB" id="A0A7I9XQ67"/>
<name>A0A7I9XQ67_9MYCO</name>
<gene>
    <name evidence="1" type="ORF">MSEN_38510</name>
</gene>
<keyword evidence="2" id="KW-1185">Reference proteome</keyword>
<comment type="caution">
    <text evidence="1">The sequence shown here is derived from an EMBL/GenBank/DDBJ whole genome shotgun (WGS) entry which is preliminary data.</text>
</comment>